<feature type="transmembrane region" description="Helical" evidence="1">
    <location>
        <begin position="118"/>
        <end position="136"/>
    </location>
</feature>
<evidence type="ECO:0000313" key="3">
    <source>
        <dbReference type="Proteomes" id="UP000070355"/>
    </source>
</evidence>
<feature type="transmembrane region" description="Helical" evidence="1">
    <location>
        <begin position="59"/>
        <end position="81"/>
    </location>
</feature>
<evidence type="ECO:0008006" key="4">
    <source>
        <dbReference type="Google" id="ProtNLM"/>
    </source>
</evidence>
<feature type="transmembrane region" description="Helical" evidence="1">
    <location>
        <begin position="230"/>
        <end position="250"/>
    </location>
</feature>
<dbReference type="AlphaFoldDB" id="A0A133ZTM7"/>
<reference evidence="3" key="1">
    <citation type="submission" date="2016-01" db="EMBL/GenBank/DDBJ databases">
        <authorList>
            <person name="Mitreva M."/>
            <person name="Pepin K.H."/>
            <person name="Mihindukulasuriya K.A."/>
            <person name="Fulton R."/>
            <person name="Fronick C."/>
            <person name="O'Laughlin M."/>
            <person name="Miner T."/>
            <person name="Herter B."/>
            <person name="Rosa B.A."/>
            <person name="Cordes M."/>
            <person name="Tomlinson C."/>
            <person name="Wollam A."/>
            <person name="Palsikar V.B."/>
            <person name="Mardis E.R."/>
            <person name="Wilson R.K."/>
        </authorList>
    </citation>
    <scope>NUCLEOTIDE SEQUENCE [LARGE SCALE GENOMIC DNA]</scope>
    <source>
        <strain evidence="3">DNF01167</strain>
    </source>
</reference>
<evidence type="ECO:0000256" key="1">
    <source>
        <dbReference type="SAM" id="Phobius"/>
    </source>
</evidence>
<dbReference type="PANTHER" id="PTHR36833">
    <property type="entry name" value="SLR0610 PROTEIN-RELATED"/>
    <property type="match status" value="1"/>
</dbReference>
<evidence type="ECO:0000313" key="2">
    <source>
        <dbReference type="EMBL" id="KXB58766.1"/>
    </source>
</evidence>
<dbReference type="PATRIC" id="fig|1379.3.peg.1322"/>
<dbReference type="EMBL" id="LSDC01000088">
    <property type="protein sequence ID" value="KXB58766.1"/>
    <property type="molecule type" value="Genomic_DNA"/>
</dbReference>
<comment type="caution">
    <text evidence="2">The sequence shown here is derived from an EMBL/GenBank/DDBJ whole genome shotgun (WGS) entry which is preliminary data.</text>
</comment>
<sequence>MKKHLYLYAEFFKMDVKRILSYKLDFIIGNLGYLLDTLTTLFVLLITLNYTELIGGFSLYQLLFLYGFLTLTSALWEFFFVTTLEVPYLIQTGELDLFLLRPLNILYQFIIFQLDEEALFELITGVVIVIFSLYNLDIDVNYLFIVKFILFTISAVLVREAIYLALVSISFFSITNDGIKSVLWQLYQLANYPVNIYPFFIKVVLIIIPFAFVGYFLVVNLINSHDSFNLETWLLILFGPLLLILIYKTIWNFGLKKYQSTGS</sequence>
<feature type="transmembrane region" description="Helical" evidence="1">
    <location>
        <begin position="194"/>
        <end position="218"/>
    </location>
</feature>
<dbReference type="InterPro" id="IPR010390">
    <property type="entry name" value="ABC-2_transporter-like"/>
</dbReference>
<dbReference type="Pfam" id="PF06182">
    <property type="entry name" value="ABC2_membrane_6"/>
    <property type="match status" value="1"/>
</dbReference>
<feature type="transmembrane region" description="Helical" evidence="1">
    <location>
        <begin position="20"/>
        <end position="47"/>
    </location>
</feature>
<feature type="transmembrane region" description="Helical" evidence="1">
    <location>
        <begin position="148"/>
        <end position="174"/>
    </location>
</feature>
<feature type="transmembrane region" description="Helical" evidence="1">
    <location>
        <begin position="93"/>
        <end position="112"/>
    </location>
</feature>
<dbReference type="STRING" id="1379.HMPREF3186_01341"/>
<keyword evidence="1" id="KW-1133">Transmembrane helix</keyword>
<dbReference type="Proteomes" id="UP000070355">
    <property type="component" value="Unassembled WGS sequence"/>
</dbReference>
<name>A0A133ZTM7_9BACL</name>
<accession>A0A133ZTM7</accession>
<keyword evidence="1" id="KW-0812">Transmembrane</keyword>
<protein>
    <recommendedName>
        <fullName evidence="4">ABC transporter permease</fullName>
    </recommendedName>
</protein>
<organism evidence="2 3">
    <name type="scientific">Gemella haemolysans</name>
    <dbReference type="NCBI Taxonomy" id="1379"/>
    <lineage>
        <taxon>Bacteria</taxon>
        <taxon>Bacillati</taxon>
        <taxon>Bacillota</taxon>
        <taxon>Bacilli</taxon>
        <taxon>Bacillales</taxon>
        <taxon>Gemellaceae</taxon>
        <taxon>Gemella</taxon>
    </lineage>
</organism>
<gene>
    <name evidence="2" type="ORF">HMPREF3186_01341</name>
</gene>
<dbReference type="PANTHER" id="PTHR36833:SF1">
    <property type="entry name" value="INTEGRAL MEMBRANE TRANSPORT PROTEIN"/>
    <property type="match status" value="1"/>
</dbReference>
<dbReference type="RefSeq" id="WP_060914450.1">
    <property type="nucleotide sequence ID" value="NZ_KQ959974.1"/>
</dbReference>
<dbReference type="OrthoDB" id="9800610at2"/>
<keyword evidence="1" id="KW-0472">Membrane</keyword>
<proteinExistence type="predicted"/>